<keyword evidence="2" id="KW-1185">Reference proteome</keyword>
<evidence type="ECO:0000313" key="1">
    <source>
        <dbReference type="EMBL" id="QDR80309.1"/>
    </source>
</evidence>
<gene>
    <name evidence="1" type="ORF">SPTER_16320</name>
</gene>
<sequence>MLKRQYFIVAVLVWLIIVLTVSCGNSNEPVANGKLVTEVYIVKAGERLDDISYHFMSKSSVSRDVREFREGIIALNWDTVFADRYPHGLILPGDKLLINYWVEEK</sequence>
<name>A0A517DSJ3_9FIRM</name>
<dbReference type="EMBL" id="CP036259">
    <property type="protein sequence ID" value="QDR80309.1"/>
    <property type="molecule type" value="Genomic_DNA"/>
</dbReference>
<organism evidence="1 2">
    <name type="scientific">Sporomusa termitida</name>
    <dbReference type="NCBI Taxonomy" id="2377"/>
    <lineage>
        <taxon>Bacteria</taxon>
        <taxon>Bacillati</taxon>
        <taxon>Bacillota</taxon>
        <taxon>Negativicutes</taxon>
        <taxon>Selenomonadales</taxon>
        <taxon>Sporomusaceae</taxon>
        <taxon>Sporomusa</taxon>
    </lineage>
</organism>
<evidence type="ECO:0000313" key="2">
    <source>
        <dbReference type="Proteomes" id="UP000320776"/>
    </source>
</evidence>
<dbReference type="KEGG" id="sted:SPTER_16320"/>
<dbReference type="RefSeq" id="WP_144349936.1">
    <property type="nucleotide sequence ID" value="NZ_CP036259.1"/>
</dbReference>
<dbReference type="Proteomes" id="UP000320776">
    <property type="component" value="Chromosome"/>
</dbReference>
<proteinExistence type="predicted"/>
<reference evidence="1 2" key="1">
    <citation type="submission" date="2019-02" db="EMBL/GenBank/DDBJ databases">
        <title>Closed genome of Sporomusa termitida DSM 4440.</title>
        <authorList>
            <person name="Poehlein A."/>
            <person name="Daniel R."/>
        </authorList>
    </citation>
    <scope>NUCLEOTIDE SEQUENCE [LARGE SCALE GENOMIC DNA]</scope>
    <source>
        <strain evidence="1 2">DSM 4440</strain>
    </source>
</reference>
<dbReference type="PROSITE" id="PS51257">
    <property type="entry name" value="PROKAR_LIPOPROTEIN"/>
    <property type="match status" value="1"/>
</dbReference>
<dbReference type="OrthoDB" id="1666822at2"/>
<evidence type="ECO:0008006" key="3">
    <source>
        <dbReference type="Google" id="ProtNLM"/>
    </source>
</evidence>
<dbReference type="AlphaFoldDB" id="A0A517DSJ3"/>
<protein>
    <recommendedName>
        <fullName evidence="3">LysM domain-containing protein</fullName>
    </recommendedName>
</protein>
<accession>A0A517DSJ3</accession>